<reference evidence="4" key="1">
    <citation type="submission" date="2021-03" db="EMBL/GenBank/DDBJ databases">
        <title>novel species isolated from a fishpond in China.</title>
        <authorList>
            <person name="Lu H."/>
            <person name="Cai Z."/>
        </authorList>
    </citation>
    <scope>NUCLEOTIDE SEQUENCE</scope>
    <source>
        <strain evidence="4">JCM 30855</strain>
    </source>
</reference>
<feature type="signal peptide" evidence="2">
    <location>
        <begin position="1"/>
        <end position="26"/>
    </location>
</feature>
<keyword evidence="2" id="KW-0732">Signal</keyword>
<dbReference type="AlphaFoldDB" id="A0A939DLS3"/>
<dbReference type="Proteomes" id="UP000664654">
    <property type="component" value="Unassembled WGS sequence"/>
</dbReference>
<comment type="caution">
    <text evidence="4">The sequence shown here is derived from an EMBL/GenBank/DDBJ whole genome shotgun (WGS) entry which is preliminary data.</text>
</comment>
<keyword evidence="5" id="KW-1185">Reference proteome</keyword>
<name>A0A939DLS3_9ALTE</name>
<evidence type="ECO:0000313" key="5">
    <source>
        <dbReference type="Proteomes" id="UP000664654"/>
    </source>
</evidence>
<sequence>MKKLRSIALCALITPVVALSAGSVLAEQSAAQDKDREQQSQHKYDKKRDDQTAYETTLGRQNKDDKTYMANRGFLNEIPANGLQASHLIGATVNTSNNEEVGSVNELIIDSNGQVVALVVSVGGFLGLGEKDVAIGWDDIQTTGSADADMLQTQLTREELSSAPKFEAKSKYKINK</sequence>
<dbReference type="Pfam" id="PF05239">
    <property type="entry name" value="PRC"/>
    <property type="match status" value="1"/>
</dbReference>
<dbReference type="PANTHER" id="PTHR36505:SF1">
    <property type="entry name" value="BLR1072 PROTEIN"/>
    <property type="match status" value="1"/>
</dbReference>
<evidence type="ECO:0000259" key="3">
    <source>
        <dbReference type="Pfam" id="PF05239"/>
    </source>
</evidence>
<proteinExistence type="predicted"/>
<dbReference type="InterPro" id="IPR027275">
    <property type="entry name" value="PRC-brl_dom"/>
</dbReference>
<dbReference type="PANTHER" id="PTHR36505">
    <property type="entry name" value="BLR1072 PROTEIN"/>
    <property type="match status" value="1"/>
</dbReference>
<evidence type="ECO:0000256" key="1">
    <source>
        <dbReference type="SAM" id="MobiDB-lite"/>
    </source>
</evidence>
<organism evidence="4 5">
    <name type="scientific">Bowmanella dokdonensis</name>
    <dbReference type="NCBI Taxonomy" id="751969"/>
    <lineage>
        <taxon>Bacteria</taxon>
        <taxon>Pseudomonadati</taxon>
        <taxon>Pseudomonadota</taxon>
        <taxon>Gammaproteobacteria</taxon>
        <taxon>Alteromonadales</taxon>
        <taxon>Alteromonadaceae</taxon>
        <taxon>Bowmanella</taxon>
    </lineage>
</organism>
<feature type="region of interest" description="Disordered" evidence="1">
    <location>
        <begin position="28"/>
        <end position="53"/>
    </location>
</feature>
<feature type="chain" id="PRO_5037968258" evidence="2">
    <location>
        <begin position="27"/>
        <end position="176"/>
    </location>
</feature>
<dbReference type="Gene3D" id="2.30.30.240">
    <property type="entry name" value="PRC-barrel domain"/>
    <property type="match status" value="1"/>
</dbReference>
<dbReference type="EMBL" id="JAFKCV010000003">
    <property type="protein sequence ID" value="MBN7825093.1"/>
    <property type="molecule type" value="Genomic_DNA"/>
</dbReference>
<feature type="domain" description="PRC-barrel" evidence="3">
    <location>
        <begin position="84"/>
        <end position="141"/>
    </location>
</feature>
<accession>A0A939DLS3</accession>
<evidence type="ECO:0000313" key="4">
    <source>
        <dbReference type="EMBL" id="MBN7825093.1"/>
    </source>
</evidence>
<gene>
    <name evidence="4" type="ORF">J0A66_07645</name>
</gene>
<feature type="compositionally biased region" description="Basic and acidic residues" evidence="1">
    <location>
        <begin position="32"/>
        <end position="51"/>
    </location>
</feature>
<dbReference type="SUPFAM" id="SSF50346">
    <property type="entry name" value="PRC-barrel domain"/>
    <property type="match status" value="1"/>
</dbReference>
<protein>
    <submittedName>
        <fullName evidence="4">PRC-barrel domain-containing protein</fullName>
    </submittedName>
</protein>
<evidence type="ECO:0000256" key="2">
    <source>
        <dbReference type="SAM" id="SignalP"/>
    </source>
</evidence>
<dbReference type="InterPro" id="IPR011033">
    <property type="entry name" value="PRC_barrel-like_sf"/>
</dbReference>
<dbReference type="RefSeq" id="WP_206573196.1">
    <property type="nucleotide sequence ID" value="NZ_JAFKCV010000003.1"/>
</dbReference>